<dbReference type="RefSeq" id="XP_018983083.1">
    <property type="nucleotide sequence ID" value="XM_019129746.1"/>
</dbReference>
<dbReference type="GeneID" id="30147599"/>
<dbReference type="GO" id="GO:0000463">
    <property type="term" value="P:maturation of LSU-rRNA from tricistronic rRNA transcript (SSU-rRNA, 5.8S rRNA, LSU-rRNA)"/>
    <property type="evidence" value="ECO:0007669"/>
    <property type="project" value="EnsemblFungi"/>
</dbReference>
<feature type="region of interest" description="Disordered" evidence="6">
    <location>
        <begin position="246"/>
        <end position="298"/>
    </location>
</feature>
<name>A0A1E3QJ78_9ASCO</name>
<feature type="compositionally biased region" description="Basic residues" evidence="6">
    <location>
        <begin position="12"/>
        <end position="21"/>
    </location>
</feature>
<proteinExistence type="inferred from homology"/>
<dbReference type="InterPro" id="IPR011687">
    <property type="entry name" value="Nop53/GLTSCR2"/>
</dbReference>
<evidence type="ECO:0000256" key="4">
    <source>
        <dbReference type="ARBA" id="ARBA00023242"/>
    </source>
</evidence>
<evidence type="ECO:0000256" key="1">
    <source>
        <dbReference type="ARBA" id="ARBA00008838"/>
    </source>
</evidence>
<comment type="function">
    <text evidence="5">May play a role in ribosome biogenesis.</text>
</comment>
<dbReference type="GO" id="GO:0000176">
    <property type="term" value="C:nuclear exosome (RNase complex)"/>
    <property type="evidence" value="ECO:0007669"/>
    <property type="project" value="EnsemblFungi"/>
</dbReference>
<organism evidence="7 8">
    <name type="scientific">Babjeviella inositovora NRRL Y-12698</name>
    <dbReference type="NCBI Taxonomy" id="984486"/>
    <lineage>
        <taxon>Eukaryota</taxon>
        <taxon>Fungi</taxon>
        <taxon>Dikarya</taxon>
        <taxon>Ascomycota</taxon>
        <taxon>Saccharomycotina</taxon>
        <taxon>Pichiomycetes</taxon>
        <taxon>Serinales incertae sedis</taxon>
        <taxon>Babjeviella</taxon>
    </lineage>
</organism>
<dbReference type="Proteomes" id="UP000094336">
    <property type="component" value="Unassembled WGS sequence"/>
</dbReference>
<dbReference type="AlphaFoldDB" id="A0A1E3QJ78"/>
<dbReference type="GO" id="GO:0000460">
    <property type="term" value="P:maturation of 5.8S rRNA"/>
    <property type="evidence" value="ECO:0007669"/>
    <property type="project" value="EnsemblFungi"/>
</dbReference>
<gene>
    <name evidence="7" type="ORF">BABINDRAFT_163153</name>
</gene>
<dbReference type="PANTHER" id="PTHR14211:SF7">
    <property type="entry name" value="RIBOSOME BIOGENESIS PROTEIN NOP53"/>
    <property type="match status" value="1"/>
</dbReference>
<evidence type="ECO:0000256" key="2">
    <source>
        <dbReference type="ARBA" id="ARBA00018339"/>
    </source>
</evidence>
<dbReference type="GO" id="GO:0000055">
    <property type="term" value="P:ribosomal large subunit export from nucleus"/>
    <property type="evidence" value="ECO:0007669"/>
    <property type="project" value="EnsemblFungi"/>
</dbReference>
<dbReference type="PIRSF" id="PIRSF017302">
    <property type="entry name" value="Gltscr2"/>
    <property type="match status" value="1"/>
</dbReference>
<sequence length="424" mass="47911">MEVNRPSQKSQTSRKGKKAWRKNIDIDDVQAGLERNREDYIAHGSKLSEVSSADLFTVDVSGDAKIAHKISKNTKVLKATEILNKRSKAPALVELRNNKKSLQGVSGKEIHRLMKLAGRVQGASQTDAIVEKEGIMRYESYDVWGDDGPLTAAAVKARKIALATPSILKERSISGHTKASKVPSTLLEAPIKIKAYETIPSAGKSYNPSLDSWKLLINEEYAKEKTKEDARLALEAHKQKIQELINQLDNNEEDDSGAEQDAGEEEDAEDATELTRLSVNKPTEKKIKTRAQRNKEERFKERTELESKLKSLKHQIKELEKLPEFLDEISAKIEKTAATVAKNSDPAFKKHKLFKYASVDDPLEVKLSDELTDSLRLLKPEGNLLYDQMRKMQNSGKVEARKQVSKKRRYAPKITEKWTYKDFK</sequence>
<comment type="similarity">
    <text evidence="1 5">Belongs to the NOP53 family.</text>
</comment>
<dbReference type="EMBL" id="KV454438">
    <property type="protein sequence ID" value="ODQ77755.1"/>
    <property type="molecule type" value="Genomic_DNA"/>
</dbReference>
<dbReference type="GO" id="GO:0000027">
    <property type="term" value="P:ribosomal large subunit assembly"/>
    <property type="evidence" value="ECO:0007669"/>
    <property type="project" value="UniProtKB-UniRule"/>
</dbReference>
<dbReference type="Pfam" id="PF07767">
    <property type="entry name" value="Nop53"/>
    <property type="match status" value="1"/>
</dbReference>
<feature type="region of interest" description="Disordered" evidence="6">
    <location>
        <begin position="1"/>
        <end position="21"/>
    </location>
</feature>
<feature type="compositionally biased region" description="Polar residues" evidence="6">
    <location>
        <begin position="1"/>
        <end position="11"/>
    </location>
</feature>
<comment type="subcellular location">
    <subcellularLocation>
        <location evidence="5">Nucleus</location>
        <location evidence="5">Nucleolus</location>
    </subcellularLocation>
    <subcellularLocation>
        <location evidence="5">Nucleus</location>
        <location evidence="5">Nucleoplasm</location>
    </subcellularLocation>
</comment>
<evidence type="ECO:0000256" key="3">
    <source>
        <dbReference type="ARBA" id="ARBA00022517"/>
    </source>
</evidence>
<reference evidence="8" key="1">
    <citation type="submission" date="2016-05" db="EMBL/GenBank/DDBJ databases">
        <title>Comparative genomics of biotechnologically important yeasts.</title>
        <authorList>
            <consortium name="DOE Joint Genome Institute"/>
            <person name="Riley R."/>
            <person name="Haridas S."/>
            <person name="Wolfe K.H."/>
            <person name="Lopes M.R."/>
            <person name="Hittinger C.T."/>
            <person name="Goker M."/>
            <person name="Salamov A."/>
            <person name="Wisecaver J."/>
            <person name="Long T.M."/>
            <person name="Aerts A.L."/>
            <person name="Barry K."/>
            <person name="Choi C."/>
            <person name="Clum A."/>
            <person name="Coughlan A.Y."/>
            <person name="Deshpande S."/>
            <person name="Douglass A.P."/>
            <person name="Hanson S.J."/>
            <person name="Klenk H.-P."/>
            <person name="Labutti K."/>
            <person name="Lapidus A."/>
            <person name="Lindquist E."/>
            <person name="Lipzen A."/>
            <person name="Meier-Kolthoff J.P."/>
            <person name="Ohm R.A."/>
            <person name="Otillar R.P."/>
            <person name="Pangilinan J."/>
            <person name="Peng Y."/>
            <person name="Rokas A."/>
            <person name="Rosa C.A."/>
            <person name="Scheuner C."/>
            <person name="Sibirny A.A."/>
            <person name="Slot J.C."/>
            <person name="Stielow J.B."/>
            <person name="Sun H."/>
            <person name="Kurtzman C.P."/>
            <person name="Blackwell M."/>
            <person name="Grigoriev I.V."/>
            <person name="Jeffries T.W."/>
        </authorList>
    </citation>
    <scope>NUCLEOTIDE SEQUENCE [LARGE SCALE GENOMIC DNA]</scope>
    <source>
        <strain evidence="8">NRRL Y-12698</strain>
    </source>
</reference>
<evidence type="ECO:0000313" key="8">
    <source>
        <dbReference type="Proteomes" id="UP000094336"/>
    </source>
</evidence>
<dbReference type="GO" id="GO:0005654">
    <property type="term" value="C:nucleoplasm"/>
    <property type="evidence" value="ECO:0007669"/>
    <property type="project" value="UniProtKB-SubCell"/>
</dbReference>
<protein>
    <recommendedName>
        <fullName evidence="2 5">Ribosome biogenesis protein NOP53</fullName>
    </recommendedName>
</protein>
<dbReference type="STRING" id="984486.A0A1E3QJ78"/>
<keyword evidence="8" id="KW-1185">Reference proteome</keyword>
<accession>A0A1E3QJ78</accession>
<dbReference type="PANTHER" id="PTHR14211">
    <property type="entry name" value="GLIOMA SUPPRESSOR CANDIDATE REGION GENE 2"/>
    <property type="match status" value="1"/>
</dbReference>
<evidence type="ECO:0000313" key="7">
    <source>
        <dbReference type="EMBL" id="ODQ77755.1"/>
    </source>
</evidence>
<dbReference type="OrthoDB" id="5072at2759"/>
<dbReference type="GO" id="GO:0005730">
    <property type="term" value="C:nucleolus"/>
    <property type="evidence" value="ECO:0007669"/>
    <property type="project" value="UniProtKB-SubCell"/>
</dbReference>
<feature type="compositionally biased region" description="Acidic residues" evidence="6">
    <location>
        <begin position="250"/>
        <end position="272"/>
    </location>
</feature>
<evidence type="ECO:0000256" key="6">
    <source>
        <dbReference type="SAM" id="MobiDB-lite"/>
    </source>
</evidence>
<evidence type="ECO:0000256" key="5">
    <source>
        <dbReference type="PIRNR" id="PIRNR017302"/>
    </source>
</evidence>
<keyword evidence="3 5" id="KW-0690">Ribosome biogenesis</keyword>
<keyword evidence="4 5" id="KW-0539">Nucleus</keyword>
<dbReference type="GO" id="GO:0008097">
    <property type="term" value="F:5S rRNA binding"/>
    <property type="evidence" value="ECO:0007669"/>
    <property type="project" value="TreeGrafter"/>
</dbReference>